<reference evidence="2 3" key="1">
    <citation type="journal article" date="2017" name="Mol. Ecol.">
        <title>Comparative and population genomic landscape of Phellinus noxius: A hypervariable fungus causing root rot in trees.</title>
        <authorList>
            <person name="Chung C.L."/>
            <person name="Lee T.J."/>
            <person name="Akiba M."/>
            <person name="Lee H.H."/>
            <person name="Kuo T.H."/>
            <person name="Liu D."/>
            <person name="Ke H.M."/>
            <person name="Yokoi T."/>
            <person name="Roa M.B."/>
            <person name="Lu M.J."/>
            <person name="Chang Y.Y."/>
            <person name="Ann P.J."/>
            <person name="Tsai J.N."/>
            <person name="Chen C.Y."/>
            <person name="Tzean S.S."/>
            <person name="Ota Y."/>
            <person name="Hattori T."/>
            <person name="Sahashi N."/>
            <person name="Liou R.F."/>
            <person name="Kikuchi T."/>
            <person name="Tsai I.J."/>
        </authorList>
    </citation>
    <scope>NUCLEOTIDE SEQUENCE [LARGE SCALE GENOMIC DNA]</scope>
    <source>
        <strain evidence="2 3">FFPRI411160</strain>
    </source>
</reference>
<dbReference type="AlphaFoldDB" id="A0A286UDK9"/>
<name>A0A286UDK9_9AGAM</name>
<dbReference type="EMBL" id="NBII01000006">
    <property type="protein sequence ID" value="PAV17614.1"/>
    <property type="molecule type" value="Genomic_DNA"/>
</dbReference>
<accession>A0A286UDK9</accession>
<dbReference type="Proteomes" id="UP000217199">
    <property type="component" value="Unassembled WGS sequence"/>
</dbReference>
<gene>
    <name evidence="2" type="ORF">PNOK_0610000</name>
</gene>
<evidence type="ECO:0000256" key="1">
    <source>
        <dbReference type="SAM" id="MobiDB-lite"/>
    </source>
</evidence>
<organism evidence="2 3">
    <name type="scientific">Pyrrhoderma noxium</name>
    <dbReference type="NCBI Taxonomy" id="2282107"/>
    <lineage>
        <taxon>Eukaryota</taxon>
        <taxon>Fungi</taxon>
        <taxon>Dikarya</taxon>
        <taxon>Basidiomycota</taxon>
        <taxon>Agaricomycotina</taxon>
        <taxon>Agaricomycetes</taxon>
        <taxon>Hymenochaetales</taxon>
        <taxon>Hymenochaetaceae</taxon>
        <taxon>Pyrrhoderma</taxon>
    </lineage>
</organism>
<keyword evidence="3" id="KW-1185">Reference proteome</keyword>
<feature type="compositionally biased region" description="Polar residues" evidence="1">
    <location>
        <begin position="46"/>
        <end position="60"/>
    </location>
</feature>
<proteinExistence type="predicted"/>
<protein>
    <submittedName>
        <fullName evidence="2">Uncharacterized protein</fullName>
    </submittedName>
</protein>
<dbReference type="InParanoid" id="A0A286UDK9"/>
<evidence type="ECO:0000313" key="2">
    <source>
        <dbReference type="EMBL" id="PAV17614.1"/>
    </source>
</evidence>
<evidence type="ECO:0000313" key="3">
    <source>
        <dbReference type="Proteomes" id="UP000217199"/>
    </source>
</evidence>
<comment type="caution">
    <text evidence="2">The sequence shown here is derived from an EMBL/GenBank/DDBJ whole genome shotgun (WGS) entry which is preliminary data.</text>
</comment>
<sequence>MPGGAATVKIYVLSGLGSIYTCINLSVCGFPRVLLAAHSSLSVPSIETLSPGSQSFTASSREGYRKQRRSLGPLISENLFLKIESLVLSSRSLLITPSASSSSAPPPP</sequence>
<feature type="region of interest" description="Disordered" evidence="1">
    <location>
        <begin position="46"/>
        <end position="65"/>
    </location>
</feature>